<dbReference type="Pfam" id="PF00019">
    <property type="entry name" value="TGF_beta"/>
    <property type="match status" value="2"/>
</dbReference>
<evidence type="ECO:0000256" key="17">
    <source>
        <dbReference type="SAM" id="SignalP"/>
    </source>
</evidence>
<evidence type="ECO:0000256" key="1">
    <source>
        <dbReference type="ARBA" id="ARBA00004613"/>
    </source>
</evidence>
<evidence type="ECO:0000259" key="18">
    <source>
        <dbReference type="PROSITE" id="PS51362"/>
    </source>
</evidence>
<evidence type="ECO:0000256" key="8">
    <source>
        <dbReference type="ARBA" id="ARBA00023030"/>
    </source>
</evidence>
<comment type="function">
    <text evidence="11">Potent circulating inhibitor of angiogenesis. Signals through the type I activin receptor ACVRL1 but not other Alks. Signaling through SMAD1 in endothelial cells requires TGF-beta coreceptor endoglin/ENG.</text>
</comment>
<keyword evidence="5" id="KW-0165">Cleavage on pair of basic residues</keyword>
<evidence type="ECO:0000256" key="7">
    <source>
        <dbReference type="ARBA" id="ARBA00022855"/>
    </source>
</evidence>
<dbReference type="PANTHER" id="PTHR11848">
    <property type="entry name" value="TGF-BETA FAMILY"/>
    <property type="match status" value="1"/>
</dbReference>
<feature type="compositionally biased region" description="Basic residues" evidence="16">
    <location>
        <begin position="329"/>
        <end position="339"/>
    </location>
</feature>
<evidence type="ECO:0000256" key="16">
    <source>
        <dbReference type="SAM" id="MobiDB-lite"/>
    </source>
</evidence>
<dbReference type="FunFam" id="2.10.90.10:FF:000008">
    <property type="entry name" value="Bone morphogenetic protein 3"/>
    <property type="match status" value="1"/>
</dbReference>
<dbReference type="Gene3D" id="2.60.120.970">
    <property type="match status" value="1"/>
</dbReference>
<dbReference type="Proteomes" id="UP000710432">
    <property type="component" value="Unassembled WGS sequence"/>
</dbReference>
<keyword evidence="7" id="KW-0892">Osteogenesis</keyword>
<evidence type="ECO:0000256" key="3">
    <source>
        <dbReference type="ARBA" id="ARBA00022514"/>
    </source>
</evidence>
<keyword evidence="4" id="KW-0964">Secreted</keyword>
<dbReference type="FunFam" id="2.60.120.970:FF:000014">
    <property type="entry name" value="growth/differentiation factor 2"/>
    <property type="match status" value="1"/>
</dbReference>
<evidence type="ECO:0000256" key="4">
    <source>
        <dbReference type="ARBA" id="ARBA00022525"/>
    </source>
</evidence>
<feature type="region of interest" description="Disordered" evidence="16">
    <location>
        <begin position="327"/>
        <end position="348"/>
    </location>
</feature>
<protein>
    <recommendedName>
        <fullName evidence="13">Growth/differentiation factor 2</fullName>
    </recommendedName>
    <alternativeName>
        <fullName evidence="14">Bone morphogenetic protein 9</fullName>
    </alternativeName>
</protein>
<dbReference type="Gene3D" id="2.10.90.10">
    <property type="entry name" value="Cystine-knot cytokines"/>
    <property type="match status" value="2"/>
</dbReference>
<dbReference type="SMART" id="SM00204">
    <property type="entry name" value="TGFB"/>
    <property type="match status" value="2"/>
</dbReference>
<evidence type="ECO:0000256" key="10">
    <source>
        <dbReference type="ARBA" id="ARBA00023180"/>
    </source>
</evidence>
<dbReference type="AlphaFoldDB" id="A0A8J6KSB1"/>
<keyword evidence="3" id="KW-0202">Cytokine</keyword>
<evidence type="ECO:0000256" key="2">
    <source>
        <dbReference type="ARBA" id="ARBA00006656"/>
    </source>
</evidence>
<evidence type="ECO:0000313" key="19">
    <source>
        <dbReference type="EMBL" id="KAH0510265.1"/>
    </source>
</evidence>
<dbReference type="InterPro" id="IPR001839">
    <property type="entry name" value="TGF-b_C"/>
</dbReference>
<dbReference type="InterPro" id="IPR017948">
    <property type="entry name" value="TGFb_CS"/>
</dbReference>
<dbReference type="InterPro" id="IPR001111">
    <property type="entry name" value="TGF-b_propeptide"/>
</dbReference>
<keyword evidence="6 17" id="KW-0732">Signal</keyword>
<organism evidence="19 20">
    <name type="scientific">Microtus ochrogaster</name>
    <name type="common">Prairie vole</name>
    <dbReference type="NCBI Taxonomy" id="79684"/>
    <lineage>
        <taxon>Eukaryota</taxon>
        <taxon>Metazoa</taxon>
        <taxon>Chordata</taxon>
        <taxon>Craniata</taxon>
        <taxon>Vertebrata</taxon>
        <taxon>Euteleostomi</taxon>
        <taxon>Mammalia</taxon>
        <taxon>Eutheria</taxon>
        <taxon>Euarchontoglires</taxon>
        <taxon>Glires</taxon>
        <taxon>Rodentia</taxon>
        <taxon>Myomorpha</taxon>
        <taxon>Muroidea</taxon>
        <taxon>Cricetidae</taxon>
        <taxon>Arvicolinae</taxon>
        <taxon>Microtus</taxon>
    </lineage>
</organism>
<comment type="caution">
    <text evidence="19">The sequence shown here is derived from an EMBL/GenBank/DDBJ whole genome shotgun (WGS) entry which is preliminary data.</text>
</comment>
<gene>
    <name evidence="19" type="ORF">LTLLF_156190</name>
</gene>
<evidence type="ECO:0000256" key="13">
    <source>
        <dbReference type="ARBA" id="ARBA00072968"/>
    </source>
</evidence>
<feature type="domain" description="TGF-beta family profile" evidence="18">
    <location>
        <begin position="363"/>
        <end position="476"/>
    </location>
</feature>
<dbReference type="GO" id="GO:0045944">
    <property type="term" value="P:positive regulation of transcription by RNA polymerase II"/>
    <property type="evidence" value="ECO:0007669"/>
    <property type="project" value="UniProtKB-ARBA"/>
</dbReference>
<dbReference type="GO" id="GO:0030858">
    <property type="term" value="P:positive regulation of epithelial cell differentiation"/>
    <property type="evidence" value="ECO:0007669"/>
    <property type="project" value="UniProtKB-ARBA"/>
</dbReference>
<dbReference type="GO" id="GO:0006879">
    <property type="term" value="P:intracellular iron ion homeostasis"/>
    <property type="evidence" value="ECO:0007669"/>
    <property type="project" value="UniProtKB-ARBA"/>
</dbReference>
<evidence type="ECO:0000256" key="15">
    <source>
        <dbReference type="RuleBase" id="RU000354"/>
    </source>
</evidence>
<accession>A0A8J6KSB1</accession>
<dbReference type="GO" id="GO:0001569">
    <property type="term" value="P:branching involved in blood vessel morphogenesis"/>
    <property type="evidence" value="ECO:0007669"/>
    <property type="project" value="UniProtKB-ARBA"/>
</dbReference>
<name>A0A8J6KSB1_MICOH</name>
<evidence type="ECO:0000313" key="20">
    <source>
        <dbReference type="Proteomes" id="UP000710432"/>
    </source>
</evidence>
<dbReference type="CDD" id="cd19394">
    <property type="entry name" value="TGF_beta_GDF10"/>
    <property type="match status" value="1"/>
</dbReference>
<evidence type="ECO:0000256" key="12">
    <source>
        <dbReference type="ARBA" id="ARBA00066200"/>
    </source>
</evidence>
<comment type="subunit">
    <text evidence="12">Homodimer; disulfide-linked. Detected in extracellular fluid as mature homodimer, and in complex with its propeptide. Interacts with ACVRL1, BMPR2 and ACVR2B with high affinity (in vitro). Identified in a complex with ACVRL1 and ACVR2B. Has ten times lower affinity for ACVR2A (in vitro). Interacts with ENG, forming a heterotetramer with a 2:2 stoichiometry. Can form a heteromeric complex with ENG and ACVRL1. Interacts with type I receptor ACVR1.</text>
</comment>
<dbReference type="GO" id="GO:0005615">
    <property type="term" value="C:extracellular space"/>
    <property type="evidence" value="ECO:0007669"/>
    <property type="project" value="UniProtKB-KW"/>
</dbReference>
<dbReference type="GO" id="GO:0001503">
    <property type="term" value="P:ossification"/>
    <property type="evidence" value="ECO:0007669"/>
    <property type="project" value="UniProtKB-KW"/>
</dbReference>
<dbReference type="InterPro" id="IPR029034">
    <property type="entry name" value="Cystine-knot_cytokine"/>
</dbReference>
<evidence type="ECO:0000256" key="6">
    <source>
        <dbReference type="ARBA" id="ARBA00022729"/>
    </source>
</evidence>
<dbReference type="FunFam" id="2.10.90.10:FF:000001">
    <property type="entry name" value="Bone morphogenetic protein 4"/>
    <property type="match status" value="1"/>
</dbReference>
<comment type="subcellular location">
    <subcellularLocation>
        <location evidence="1">Secreted</location>
    </subcellularLocation>
</comment>
<evidence type="ECO:0000256" key="14">
    <source>
        <dbReference type="ARBA" id="ARBA00079729"/>
    </source>
</evidence>
<proteinExistence type="inferred from homology"/>
<dbReference type="GO" id="GO:0090100">
    <property type="term" value="P:positive regulation of transmembrane receptor protein serine/threonine kinase signaling pathway"/>
    <property type="evidence" value="ECO:0007669"/>
    <property type="project" value="UniProtKB-ARBA"/>
</dbReference>
<dbReference type="PROSITE" id="PS00250">
    <property type="entry name" value="TGF_BETA_1"/>
    <property type="match status" value="2"/>
</dbReference>
<keyword evidence="8 15" id="KW-0339">Growth factor</keyword>
<sequence length="986" mass="109219">MSSRPARISLGSQLLPMVPLLLLLLQGAGCGHRGPSLSSLPLAADGLQRDKDPQQSPGEAATALGPGAQDMVAVHMLRLYEKYNRRGARPFGGNTVRSFRARLEVVNQKPVYFFNLTSMQDSEMILTATFHFYSEPLRWPRGREALCKPRAKNASCRLLTPGPPARLHLIFRSLSQNTATQGLLRGAMVLAPPPRGLWQAKDISSMVKAARRDGELLLSAQLDSGEKDPGIPRPSPHMPYILVYANDLAISEPNSVAVTLQRYDPFPAGDLEPRTAPNSSTDPRVRRAAQVSGPLQDNELPGLHERPAPALHAHHYHKHDFWPSPFRALKPRTGRKDRKKKDQDTFTTSSQVLDFDEKTMQKARRRQWDEPRVCSRRYLKVDFADIGWNDWIISPKSFDAYYCAGACEFPMPKIVRPSNHATIQSIVRAVGIVPGIPEPCCVPDKMNSLGVLFLDENRNVVLKVYPNMSVETCACRPSAFQMFIQCSLKRAALDKRSEHSIHTQIRSLEASDCWGEPEPAPLPAKQSAGQCGPASPGLLLAAPGDIPQQACSPSLGPKMSPGSFWVALLLLFLLVCPTHQKPLQDWVQPSPGGNARSSLGLSGGGEEGVFDLKMFLENMKVDFLRSLNLSGIPSQDKTRVEPPQYMIDLYNRYTTDKSSTPASNIVRSFSVEDAISTAATEDFPFQKHILLFNISIPRHEQITRAELRLYVSCQNHVDSTRGLEGNMVVYDVLDGDDTWDGASGTRTFLVSQDIQDEGWETLEVSSAVKRWVRADSATNKNKLEVTVESHRKGCDTLDISVPPGSKNLPFFVVFSNDRSNGTKETRLELKEMIGHEQETVLVKTSRSGFQEAVESHEEEEADGHTAVGPFLARRKRSTGASSHCQRTSLSVNFEDIGWDSWIIAPKEYDAYECKGGCFFPLADDVTPTKHAIVQTLVHLKFPTKVGKACCVPTKLSPISILYKDDMGVPTLKYHYEGMSVAECGCR</sequence>
<dbReference type="Pfam" id="PF00688">
    <property type="entry name" value="TGFb_propeptide"/>
    <property type="match status" value="1"/>
</dbReference>
<dbReference type="GO" id="GO:0001938">
    <property type="term" value="P:positive regulation of endothelial cell proliferation"/>
    <property type="evidence" value="ECO:0007669"/>
    <property type="project" value="UniProtKB-ARBA"/>
</dbReference>
<feature type="chain" id="PRO_5035254012" description="Growth/differentiation factor 2" evidence="17">
    <location>
        <begin position="31"/>
        <end position="986"/>
    </location>
</feature>
<feature type="signal peptide" evidence="17">
    <location>
        <begin position="1"/>
        <end position="30"/>
    </location>
</feature>
<dbReference type="InterPro" id="IPR015615">
    <property type="entry name" value="TGF-beta-rel"/>
</dbReference>
<dbReference type="GO" id="GO:0005125">
    <property type="term" value="F:cytokine activity"/>
    <property type="evidence" value="ECO:0007669"/>
    <property type="project" value="UniProtKB-KW"/>
</dbReference>
<dbReference type="PROSITE" id="PS51362">
    <property type="entry name" value="TGF_BETA_2"/>
    <property type="match status" value="2"/>
</dbReference>
<dbReference type="GO" id="GO:0010628">
    <property type="term" value="P:positive regulation of gene expression"/>
    <property type="evidence" value="ECO:0007669"/>
    <property type="project" value="UniProtKB-ARBA"/>
</dbReference>
<comment type="similarity">
    <text evidence="2 15">Belongs to the TGF-beta family.</text>
</comment>
<keyword evidence="9" id="KW-1015">Disulfide bond</keyword>
<evidence type="ECO:0000256" key="9">
    <source>
        <dbReference type="ARBA" id="ARBA00023157"/>
    </source>
</evidence>
<feature type="region of interest" description="Disordered" evidence="16">
    <location>
        <begin position="266"/>
        <end position="286"/>
    </location>
</feature>
<dbReference type="CDD" id="cd19400">
    <property type="entry name" value="TGF_beta_BMP9"/>
    <property type="match status" value="1"/>
</dbReference>
<evidence type="ECO:0000256" key="11">
    <source>
        <dbReference type="ARBA" id="ARBA00053121"/>
    </source>
</evidence>
<feature type="domain" description="TGF-beta family profile" evidence="18">
    <location>
        <begin position="873"/>
        <end position="986"/>
    </location>
</feature>
<dbReference type="EMBL" id="JAATJU010022565">
    <property type="protein sequence ID" value="KAH0510265.1"/>
    <property type="molecule type" value="Genomic_DNA"/>
</dbReference>
<dbReference type="PANTHER" id="PTHR11848:SF157">
    <property type="entry name" value="GROWTH_DIFFERENTIATION FACTOR 2"/>
    <property type="match status" value="1"/>
</dbReference>
<dbReference type="SUPFAM" id="SSF57501">
    <property type="entry name" value="Cystine-knot cytokines"/>
    <property type="match status" value="2"/>
</dbReference>
<keyword evidence="10" id="KW-0325">Glycoprotein</keyword>
<dbReference type="GO" id="GO:0045766">
    <property type="term" value="P:positive regulation of angiogenesis"/>
    <property type="evidence" value="ECO:0007669"/>
    <property type="project" value="UniProtKB-ARBA"/>
</dbReference>
<feature type="region of interest" description="Disordered" evidence="16">
    <location>
        <begin position="41"/>
        <end position="65"/>
    </location>
</feature>
<reference evidence="19" key="1">
    <citation type="submission" date="2020-03" db="EMBL/GenBank/DDBJ databases">
        <title>Studies in the Genomics of Life Span.</title>
        <authorList>
            <person name="Glass D."/>
        </authorList>
    </citation>
    <scope>NUCLEOTIDE SEQUENCE</scope>
    <source>
        <strain evidence="19">LTLLF</strain>
        <tissue evidence="19">Muscle</tissue>
    </source>
</reference>
<evidence type="ECO:0000256" key="5">
    <source>
        <dbReference type="ARBA" id="ARBA00022685"/>
    </source>
</evidence>
<dbReference type="GO" id="GO:0030509">
    <property type="term" value="P:BMP signaling pathway"/>
    <property type="evidence" value="ECO:0007669"/>
    <property type="project" value="TreeGrafter"/>
</dbReference>
<dbReference type="GO" id="GO:0008083">
    <property type="term" value="F:growth factor activity"/>
    <property type="evidence" value="ECO:0007669"/>
    <property type="project" value="UniProtKB-KW"/>
</dbReference>